<protein>
    <submittedName>
        <fullName evidence="1">Uncharacterized protein</fullName>
    </submittedName>
</protein>
<evidence type="ECO:0000313" key="2">
    <source>
        <dbReference type="Proteomes" id="UP001164929"/>
    </source>
</evidence>
<sequence>MAATTKERFEVRIMMRRIRDDDALAHSTKAVHWDQILCVKIRKSFSNSVSGFSKLRVSIFSELGVSELKGGWCISEGMGRDRLLLATVGPPIKARAGLRRKQAGRNLTEEARNFERGGGRMGMVTDLHITLRSLSFNTDWNYAVFWKLKHRARIHKKICMVGIIHVTRLDWLLAKMFLPCILSLKGLLDRWQSVENISVSLHINRVTNSFSSY</sequence>
<accession>A0AAD6QWY7</accession>
<dbReference type="EMBL" id="JAQIZT010000005">
    <property type="protein sequence ID" value="KAJ6998096.1"/>
    <property type="molecule type" value="Genomic_DNA"/>
</dbReference>
<gene>
    <name evidence="1" type="ORF">NC653_014333</name>
</gene>
<evidence type="ECO:0000313" key="1">
    <source>
        <dbReference type="EMBL" id="KAJ6998096.1"/>
    </source>
</evidence>
<proteinExistence type="predicted"/>
<keyword evidence="2" id="KW-1185">Reference proteome</keyword>
<organism evidence="1 2">
    <name type="scientific">Populus alba x Populus x berolinensis</name>
    <dbReference type="NCBI Taxonomy" id="444605"/>
    <lineage>
        <taxon>Eukaryota</taxon>
        <taxon>Viridiplantae</taxon>
        <taxon>Streptophyta</taxon>
        <taxon>Embryophyta</taxon>
        <taxon>Tracheophyta</taxon>
        <taxon>Spermatophyta</taxon>
        <taxon>Magnoliopsida</taxon>
        <taxon>eudicotyledons</taxon>
        <taxon>Gunneridae</taxon>
        <taxon>Pentapetalae</taxon>
        <taxon>rosids</taxon>
        <taxon>fabids</taxon>
        <taxon>Malpighiales</taxon>
        <taxon>Salicaceae</taxon>
        <taxon>Saliceae</taxon>
        <taxon>Populus</taxon>
    </lineage>
</organism>
<dbReference type="AlphaFoldDB" id="A0AAD6QWY7"/>
<reference evidence="1" key="1">
    <citation type="journal article" date="2023" name="Mol. Ecol. Resour.">
        <title>Chromosome-level genome assembly of a triploid poplar Populus alba 'Berolinensis'.</title>
        <authorList>
            <person name="Chen S."/>
            <person name="Yu Y."/>
            <person name="Wang X."/>
            <person name="Wang S."/>
            <person name="Zhang T."/>
            <person name="Zhou Y."/>
            <person name="He R."/>
            <person name="Meng N."/>
            <person name="Wang Y."/>
            <person name="Liu W."/>
            <person name="Liu Z."/>
            <person name="Liu J."/>
            <person name="Guo Q."/>
            <person name="Huang H."/>
            <person name="Sederoff R.R."/>
            <person name="Wang G."/>
            <person name="Qu G."/>
            <person name="Chen S."/>
        </authorList>
    </citation>
    <scope>NUCLEOTIDE SEQUENCE</scope>
    <source>
        <strain evidence="1">SC-2020</strain>
    </source>
</reference>
<dbReference type="Proteomes" id="UP001164929">
    <property type="component" value="Chromosome 5"/>
</dbReference>
<comment type="caution">
    <text evidence="1">The sequence shown here is derived from an EMBL/GenBank/DDBJ whole genome shotgun (WGS) entry which is preliminary data.</text>
</comment>
<name>A0AAD6QWY7_9ROSI</name>